<dbReference type="EMBL" id="KB908526">
    <property type="protein sequence ID" value="EOA89094.1"/>
    <property type="molecule type" value="Genomic_DNA"/>
</dbReference>
<proteinExistence type="predicted"/>
<dbReference type="RefSeq" id="XP_008023685.1">
    <property type="nucleotide sequence ID" value="XM_008025494.1"/>
</dbReference>
<name>R0KIU1_EXST2</name>
<keyword evidence="3" id="KW-1185">Reference proteome</keyword>
<organism evidence="2 3">
    <name type="scientific">Exserohilum turcicum (strain 28A)</name>
    <name type="common">Northern leaf blight fungus</name>
    <name type="synonym">Setosphaeria turcica</name>
    <dbReference type="NCBI Taxonomy" id="671987"/>
    <lineage>
        <taxon>Eukaryota</taxon>
        <taxon>Fungi</taxon>
        <taxon>Dikarya</taxon>
        <taxon>Ascomycota</taxon>
        <taxon>Pezizomycotina</taxon>
        <taxon>Dothideomycetes</taxon>
        <taxon>Pleosporomycetidae</taxon>
        <taxon>Pleosporales</taxon>
        <taxon>Pleosporineae</taxon>
        <taxon>Pleosporaceae</taxon>
        <taxon>Exserohilum</taxon>
    </lineage>
</organism>
<keyword evidence="1" id="KW-0175">Coiled coil</keyword>
<evidence type="ECO:0000313" key="3">
    <source>
        <dbReference type="Proteomes" id="UP000016935"/>
    </source>
</evidence>
<sequence>MVSCSRCAKKQLPCKLSSLNQKCANCVRANCALCEPESQPLPDFSKIDKEMSRLEKMEDEEEARLRVEEDMAEAALLRARQAREKLSRLRKQKKLLRRREQELFDRGLSTAEELEALEQLEEFNSKLSSANVEAPLGAAVVDWSFLWNIGDTGPSAGGSS</sequence>
<dbReference type="HOGENOM" id="CLU_1636262_0_0_1"/>
<feature type="coiled-coil region" evidence="1">
    <location>
        <begin position="51"/>
        <end position="106"/>
    </location>
</feature>
<dbReference type="OrthoDB" id="3807343at2759"/>
<dbReference type="AlphaFoldDB" id="R0KIU1"/>
<dbReference type="Proteomes" id="UP000016935">
    <property type="component" value="Unassembled WGS sequence"/>
</dbReference>
<reference evidence="2 3" key="1">
    <citation type="journal article" date="2012" name="PLoS Pathog.">
        <title>Diverse lifestyles and strategies of plant pathogenesis encoded in the genomes of eighteen Dothideomycetes fungi.</title>
        <authorList>
            <person name="Ohm R.A."/>
            <person name="Feau N."/>
            <person name="Henrissat B."/>
            <person name="Schoch C.L."/>
            <person name="Horwitz B.A."/>
            <person name="Barry K.W."/>
            <person name="Condon B.J."/>
            <person name="Copeland A.C."/>
            <person name="Dhillon B."/>
            <person name="Glaser F."/>
            <person name="Hesse C.N."/>
            <person name="Kosti I."/>
            <person name="LaButti K."/>
            <person name="Lindquist E.A."/>
            <person name="Lucas S."/>
            <person name="Salamov A.A."/>
            <person name="Bradshaw R.E."/>
            <person name="Ciuffetti L."/>
            <person name="Hamelin R.C."/>
            <person name="Kema G.H.J."/>
            <person name="Lawrence C."/>
            <person name="Scott J.A."/>
            <person name="Spatafora J.W."/>
            <person name="Turgeon B.G."/>
            <person name="de Wit P.J.G.M."/>
            <person name="Zhong S."/>
            <person name="Goodwin S.B."/>
            <person name="Grigoriev I.V."/>
        </authorList>
    </citation>
    <scope>NUCLEOTIDE SEQUENCE [LARGE SCALE GENOMIC DNA]</scope>
    <source>
        <strain evidence="3">28A</strain>
    </source>
</reference>
<reference evidence="2 3" key="2">
    <citation type="journal article" date="2013" name="PLoS Genet.">
        <title>Comparative genome structure, secondary metabolite, and effector coding capacity across Cochliobolus pathogens.</title>
        <authorList>
            <person name="Condon B.J."/>
            <person name="Leng Y."/>
            <person name="Wu D."/>
            <person name="Bushley K.E."/>
            <person name="Ohm R.A."/>
            <person name="Otillar R."/>
            <person name="Martin J."/>
            <person name="Schackwitz W."/>
            <person name="Grimwood J."/>
            <person name="MohdZainudin N."/>
            <person name="Xue C."/>
            <person name="Wang R."/>
            <person name="Manning V.A."/>
            <person name="Dhillon B."/>
            <person name="Tu Z.J."/>
            <person name="Steffenson B.J."/>
            <person name="Salamov A."/>
            <person name="Sun H."/>
            <person name="Lowry S."/>
            <person name="LaButti K."/>
            <person name="Han J."/>
            <person name="Copeland A."/>
            <person name="Lindquist E."/>
            <person name="Barry K."/>
            <person name="Schmutz J."/>
            <person name="Baker S.E."/>
            <person name="Ciuffetti L.M."/>
            <person name="Grigoriev I.V."/>
            <person name="Zhong S."/>
            <person name="Turgeon B.G."/>
        </authorList>
    </citation>
    <scope>NUCLEOTIDE SEQUENCE [LARGE SCALE GENOMIC DNA]</scope>
    <source>
        <strain evidence="3">28A</strain>
    </source>
</reference>
<evidence type="ECO:0000256" key="1">
    <source>
        <dbReference type="SAM" id="Coils"/>
    </source>
</evidence>
<dbReference type="GeneID" id="19395187"/>
<evidence type="ECO:0000313" key="2">
    <source>
        <dbReference type="EMBL" id="EOA89094.1"/>
    </source>
</evidence>
<protein>
    <submittedName>
        <fullName evidence="2">Uncharacterized protein</fullName>
    </submittedName>
</protein>
<gene>
    <name evidence="2" type="ORF">SETTUDRAFT_106682</name>
</gene>
<accession>R0KIU1</accession>